<dbReference type="GO" id="GO:0050515">
    <property type="term" value="F:4-(cytidine 5'-diphospho)-2-C-methyl-D-erythritol kinase activity"/>
    <property type="evidence" value="ECO:0007669"/>
    <property type="project" value="UniProtKB-UniRule"/>
</dbReference>
<sequence length="288" mass="31061">MKEFAPGKINLALRVGKRRADGFHDVDMVMQSISLADTITLEEAPTLTLTMDGAALPCDESNLAYKAALVFEKWTNIKPAVHIHIQKRIYLAAGLAGGSADAAGVLRILNRYYGKPLTRGQLEEAAAEIGSDVPFCIAGGTQRALGRGELMRPLPPSPTLWMVLAKPAALGVSTAEVYRALDGVKERKETDTDACVAALEHHDTKALLSTLSNDLEAVTLEKVPFLAALQAAMLRLGAEKAMMSGSGPTVFGLVKDEETACRLKEKLRETFSQDLLLDVACTEEEYYG</sequence>
<keyword evidence="7 9" id="KW-0067">ATP-binding</keyword>
<keyword evidence="9" id="KW-0414">Isoprene biosynthesis</keyword>
<dbReference type="GO" id="GO:0019288">
    <property type="term" value="P:isopentenyl diphosphate biosynthetic process, methylerythritol 4-phosphate pathway"/>
    <property type="evidence" value="ECO:0007669"/>
    <property type="project" value="UniProtKB-UniRule"/>
</dbReference>
<feature type="active site" evidence="9">
    <location>
        <position position="132"/>
    </location>
</feature>
<dbReference type="InterPro" id="IPR013750">
    <property type="entry name" value="GHMP_kinase_C_dom"/>
</dbReference>
<dbReference type="PIRSF" id="PIRSF010376">
    <property type="entry name" value="IspE"/>
    <property type="match status" value="1"/>
</dbReference>
<feature type="domain" description="GHMP kinase N-terminal" evidence="10">
    <location>
        <begin position="62"/>
        <end position="140"/>
    </location>
</feature>
<evidence type="ECO:0000256" key="1">
    <source>
        <dbReference type="ARBA" id="ARBA00009684"/>
    </source>
</evidence>
<evidence type="ECO:0000313" key="12">
    <source>
        <dbReference type="EMBL" id="MBS5519397.1"/>
    </source>
</evidence>
<keyword evidence="6 9" id="KW-0418">Kinase</keyword>
<comment type="caution">
    <text evidence="9">Lacks conserved residue(s) required for the propagation of feature annotation.</text>
</comment>
<evidence type="ECO:0000256" key="9">
    <source>
        <dbReference type="HAMAP-Rule" id="MF_00061"/>
    </source>
</evidence>
<accession>A0A943I404</accession>
<evidence type="ECO:0000256" key="2">
    <source>
        <dbReference type="ARBA" id="ARBA00012052"/>
    </source>
</evidence>
<dbReference type="EC" id="2.7.1.148" evidence="2 9"/>
<evidence type="ECO:0000256" key="5">
    <source>
        <dbReference type="ARBA" id="ARBA00022741"/>
    </source>
</evidence>
<gene>
    <name evidence="9" type="primary">ispE</name>
    <name evidence="12" type="ORF">KHX13_03545</name>
</gene>
<comment type="catalytic activity">
    <reaction evidence="9">
        <text>4-CDP-2-C-methyl-D-erythritol + ATP = 4-CDP-2-C-methyl-D-erythritol 2-phosphate + ADP + H(+)</text>
        <dbReference type="Rhea" id="RHEA:18437"/>
        <dbReference type="ChEBI" id="CHEBI:15378"/>
        <dbReference type="ChEBI" id="CHEBI:30616"/>
        <dbReference type="ChEBI" id="CHEBI:57823"/>
        <dbReference type="ChEBI" id="CHEBI:57919"/>
        <dbReference type="ChEBI" id="CHEBI:456216"/>
        <dbReference type="EC" id="2.7.1.148"/>
    </reaction>
</comment>
<dbReference type="PANTHER" id="PTHR43527:SF2">
    <property type="entry name" value="4-DIPHOSPHOCYTIDYL-2-C-METHYL-D-ERYTHRITOL KINASE, CHLOROPLASTIC"/>
    <property type="match status" value="1"/>
</dbReference>
<dbReference type="Pfam" id="PF08544">
    <property type="entry name" value="GHMP_kinases_C"/>
    <property type="match status" value="1"/>
</dbReference>
<evidence type="ECO:0000259" key="10">
    <source>
        <dbReference type="Pfam" id="PF00288"/>
    </source>
</evidence>
<evidence type="ECO:0000259" key="11">
    <source>
        <dbReference type="Pfam" id="PF08544"/>
    </source>
</evidence>
<keyword evidence="5 9" id="KW-0547">Nucleotide-binding</keyword>
<dbReference type="SUPFAM" id="SSF54211">
    <property type="entry name" value="Ribosomal protein S5 domain 2-like"/>
    <property type="match status" value="1"/>
</dbReference>
<protein>
    <recommendedName>
        <fullName evidence="3 9">4-diphosphocytidyl-2-C-methyl-D-erythritol kinase</fullName>
        <shortName evidence="9">CMK</shortName>
        <ecNumber evidence="2 9">2.7.1.148</ecNumber>
    </recommendedName>
    <alternativeName>
        <fullName evidence="8 9">4-(cytidine-5'-diphospho)-2-C-methyl-D-erythritol kinase</fullName>
    </alternativeName>
</protein>
<dbReference type="InterPro" id="IPR020568">
    <property type="entry name" value="Ribosomal_Su5_D2-typ_SF"/>
</dbReference>
<dbReference type="Pfam" id="PF00288">
    <property type="entry name" value="GHMP_kinases_N"/>
    <property type="match status" value="1"/>
</dbReference>
<comment type="function">
    <text evidence="9">Catalyzes the phosphorylation of the position 2 hydroxy group of 4-diphosphocytidyl-2C-methyl-D-erythritol.</text>
</comment>
<feature type="active site" evidence="9">
    <location>
        <position position="8"/>
    </location>
</feature>
<feature type="domain" description="GHMP kinase C-terminal" evidence="11">
    <location>
        <begin position="197"/>
        <end position="272"/>
    </location>
</feature>
<dbReference type="AlphaFoldDB" id="A0A943I404"/>
<evidence type="ECO:0000256" key="4">
    <source>
        <dbReference type="ARBA" id="ARBA00022679"/>
    </source>
</evidence>
<dbReference type="HAMAP" id="MF_00061">
    <property type="entry name" value="IspE"/>
    <property type="match status" value="1"/>
</dbReference>
<dbReference type="Proteomes" id="UP000754226">
    <property type="component" value="Unassembled WGS sequence"/>
</dbReference>
<dbReference type="InterPro" id="IPR036554">
    <property type="entry name" value="GHMP_kinase_C_sf"/>
</dbReference>
<dbReference type="GO" id="GO:0016114">
    <property type="term" value="P:terpenoid biosynthetic process"/>
    <property type="evidence" value="ECO:0007669"/>
    <property type="project" value="UniProtKB-UniRule"/>
</dbReference>
<dbReference type="InterPro" id="IPR004424">
    <property type="entry name" value="IspE"/>
</dbReference>
<evidence type="ECO:0000256" key="6">
    <source>
        <dbReference type="ARBA" id="ARBA00022777"/>
    </source>
</evidence>
<dbReference type="InterPro" id="IPR014721">
    <property type="entry name" value="Ribsml_uS5_D2-typ_fold_subgr"/>
</dbReference>
<dbReference type="GO" id="GO:0005524">
    <property type="term" value="F:ATP binding"/>
    <property type="evidence" value="ECO:0007669"/>
    <property type="project" value="UniProtKB-UniRule"/>
</dbReference>
<dbReference type="Gene3D" id="3.30.70.890">
    <property type="entry name" value="GHMP kinase, C-terminal domain"/>
    <property type="match status" value="1"/>
</dbReference>
<evidence type="ECO:0000256" key="3">
    <source>
        <dbReference type="ARBA" id="ARBA00017473"/>
    </source>
</evidence>
<evidence type="ECO:0000313" key="13">
    <source>
        <dbReference type="Proteomes" id="UP000754226"/>
    </source>
</evidence>
<dbReference type="NCBIfam" id="TIGR00154">
    <property type="entry name" value="ispE"/>
    <property type="match status" value="1"/>
</dbReference>
<keyword evidence="4 9" id="KW-0808">Transferase</keyword>
<dbReference type="InterPro" id="IPR006204">
    <property type="entry name" value="GHMP_kinase_N_dom"/>
</dbReference>
<name>A0A943I404_9FIRM</name>
<organism evidence="12 13">
    <name type="scientific">Acidaminococcus intestini</name>
    <dbReference type="NCBI Taxonomy" id="187327"/>
    <lineage>
        <taxon>Bacteria</taxon>
        <taxon>Bacillati</taxon>
        <taxon>Bacillota</taxon>
        <taxon>Negativicutes</taxon>
        <taxon>Acidaminococcales</taxon>
        <taxon>Acidaminococcaceae</taxon>
        <taxon>Acidaminococcus</taxon>
    </lineage>
</organism>
<evidence type="ECO:0000256" key="8">
    <source>
        <dbReference type="ARBA" id="ARBA00032554"/>
    </source>
</evidence>
<proteinExistence type="inferred from homology"/>
<dbReference type="SUPFAM" id="SSF55060">
    <property type="entry name" value="GHMP Kinase, C-terminal domain"/>
    <property type="match status" value="1"/>
</dbReference>
<comment type="caution">
    <text evidence="12">The sequence shown here is derived from an EMBL/GenBank/DDBJ whole genome shotgun (WGS) entry which is preliminary data.</text>
</comment>
<comment type="pathway">
    <text evidence="9">Isoprenoid biosynthesis; isopentenyl diphosphate biosynthesis via DXP pathway; isopentenyl diphosphate from 1-deoxy-D-xylulose 5-phosphate: step 3/6.</text>
</comment>
<comment type="similarity">
    <text evidence="1 9">Belongs to the GHMP kinase family. IspE subfamily.</text>
</comment>
<dbReference type="EMBL" id="JAGZCZ010000004">
    <property type="protein sequence ID" value="MBS5519397.1"/>
    <property type="molecule type" value="Genomic_DNA"/>
</dbReference>
<evidence type="ECO:0000256" key="7">
    <source>
        <dbReference type="ARBA" id="ARBA00022840"/>
    </source>
</evidence>
<dbReference type="Gene3D" id="3.30.230.10">
    <property type="match status" value="1"/>
</dbReference>
<dbReference type="PANTHER" id="PTHR43527">
    <property type="entry name" value="4-DIPHOSPHOCYTIDYL-2-C-METHYL-D-ERYTHRITOL KINASE, CHLOROPLASTIC"/>
    <property type="match status" value="1"/>
</dbReference>
<reference evidence="12" key="1">
    <citation type="submission" date="2021-02" db="EMBL/GenBank/DDBJ databases">
        <title>Infant gut strain persistence is associated with maternal origin, phylogeny, and functional potential including surface adhesion and iron acquisition.</title>
        <authorList>
            <person name="Lou Y.C."/>
        </authorList>
    </citation>
    <scope>NUCLEOTIDE SEQUENCE</scope>
    <source>
        <strain evidence="12">L3_106_000M1_dasL3_106_000M1_concoct_15</strain>
    </source>
</reference>